<dbReference type="InterPro" id="IPR029063">
    <property type="entry name" value="SAM-dependent_MTases_sf"/>
</dbReference>
<keyword evidence="2" id="KW-0808">Transferase</keyword>
<reference evidence="4" key="2">
    <citation type="submission" date="2023-05" db="EMBL/GenBank/DDBJ databases">
        <authorList>
            <consortium name="Lawrence Berkeley National Laboratory"/>
            <person name="Steindorff A."/>
            <person name="Hensen N."/>
            <person name="Bonometti L."/>
            <person name="Westerberg I."/>
            <person name="Brannstrom I.O."/>
            <person name="Guillou S."/>
            <person name="Cros-Aarteil S."/>
            <person name="Calhoun S."/>
            <person name="Haridas S."/>
            <person name="Kuo A."/>
            <person name="Mondo S."/>
            <person name="Pangilinan J."/>
            <person name="Riley R."/>
            <person name="Labutti K."/>
            <person name="Andreopoulos B."/>
            <person name="Lipzen A."/>
            <person name="Chen C."/>
            <person name="Yanf M."/>
            <person name="Daum C."/>
            <person name="Ng V."/>
            <person name="Clum A."/>
            <person name="Ohm R."/>
            <person name="Martin F."/>
            <person name="Silar P."/>
            <person name="Natvig D."/>
            <person name="Lalanne C."/>
            <person name="Gautier V."/>
            <person name="Ament-Velasquez S.L."/>
            <person name="Kruys A."/>
            <person name="Hutchinson M.I."/>
            <person name="Powell A.J."/>
            <person name="Barry K."/>
            <person name="Miller A.N."/>
            <person name="Grigoriev I.V."/>
            <person name="Debuchy R."/>
            <person name="Gladieux P."/>
            <person name="Thoren M.H."/>
            <person name="Johannesson H."/>
        </authorList>
    </citation>
    <scope>NUCLEOTIDE SEQUENCE</scope>
    <source>
        <strain evidence="4">CBS 141.50</strain>
    </source>
</reference>
<accession>A0AAN6V0C9</accession>
<keyword evidence="5" id="KW-1185">Reference proteome</keyword>
<dbReference type="Gene3D" id="3.40.50.150">
    <property type="entry name" value="Vaccinia Virus protein VP39"/>
    <property type="match status" value="1"/>
</dbReference>
<gene>
    <name evidence="4" type="ORF">C8A04DRAFT_30020</name>
</gene>
<dbReference type="PANTHER" id="PTHR32266">
    <property type="entry name" value="NICOTIANAMINE SYNTHASE 3"/>
    <property type="match status" value="1"/>
</dbReference>
<dbReference type="InterPro" id="IPR004298">
    <property type="entry name" value="Nicotian_synth"/>
</dbReference>
<dbReference type="EMBL" id="MU853598">
    <property type="protein sequence ID" value="KAK4142390.1"/>
    <property type="molecule type" value="Genomic_DNA"/>
</dbReference>
<dbReference type="CDD" id="cd02440">
    <property type="entry name" value="AdoMet_MTases"/>
    <property type="match status" value="1"/>
</dbReference>
<evidence type="ECO:0000313" key="4">
    <source>
        <dbReference type="EMBL" id="KAK4142390.1"/>
    </source>
</evidence>
<comment type="similarity">
    <text evidence="1">Belongs to the nicotianamine synthase (NAS)-like family.</text>
</comment>
<proteinExistence type="inferred from homology"/>
<evidence type="ECO:0000313" key="5">
    <source>
        <dbReference type="Proteomes" id="UP001302676"/>
    </source>
</evidence>
<evidence type="ECO:0000256" key="2">
    <source>
        <dbReference type="ARBA" id="ARBA00022679"/>
    </source>
</evidence>
<dbReference type="PANTHER" id="PTHR32266:SF12">
    <property type="entry name" value="NICOTIANAMINE SYNTHASE 3"/>
    <property type="match status" value="1"/>
</dbReference>
<reference evidence="4" key="1">
    <citation type="journal article" date="2023" name="Mol. Phylogenet. Evol.">
        <title>Genome-scale phylogeny and comparative genomics of the fungal order Sordariales.</title>
        <authorList>
            <person name="Hensen N."/>
            <person name="Bonometti L."/>
            <person name="Westerberg I."/>
            <person name="Brannstrom I.O."/>
            <person name="Guillou S."/>
            <person name="Cros-Aarteil S."/>
            <person name="Calhoun S."/>
            <person name="Haridas S."/>
            <person name="Kuo A."/>
            <person name="Mondo S."/>
            <person name="Pangilinan J."/>
            <person name="Riley R."/>
            <person name="LaButti K."/>
            <person name="Andreopoulos B."/>
            <person name="Lipzen A."/>
            <person name="Chen C."/>
            <person name="Yan M."/>
            <person name="Daum C."/>
            <person name="Ng V."/>
            <person name="Clum A."/>
            <person name="Steindorff A."/>
            <person name="Ohm R.A."/>
            <person name="Martin F."/>
            <person name="Silar P."/>
            <person name="Natvig D.O."/>
            <person name="Lalanne C."/>
            <person name="Gautier V."/>
            <person name="Ament-Velasquez S.L."/>
            <person name="Kruys A."/>
            <person name="Hutchinson M.I."/>
            <person name="Powell A.J."/>
            <person name="Barry K."/>
            <person name="Miller A.N."/>
            <person name="Grigoriev I.V."/>
            <person name="Debuchy R."/>
            <person name="Gladieux P."/>
            <person name="Hiltunen Thoren M."/>
            <person name="Johannesson H."/>
        </authorList>
    </citation>
    <scope>NUCLEOTIDE SEQUENCE</scope>
    <source>
        <strain evidence="4">CBS 141.50</strain>
    </source>
</reference>
<dbReference type="GeneID" id="87817840"/>
<dbReference type="PROSITE" id="PS51142">
    <property type="entry name" value="NAS"/>
    <property type="match status" value="1"/>
</dbReference>
<protein>
    <submittedName>
        <fullName evidence="4">Nicotianamine synthase</fullName>
    </submittedName>
</protein>
<name>A0AAN6V0C9_9PEZI</name>
<keyword evidence="3" id="KW-0949">S-adenosyl-L-methionine</keyword>
<sequence>MSPIPPTQQPRARDLEPEVQTYLAAISQSTDALRKLYPLDTPEKADLASPLWDEIYTAIGFTTLDVELEHAILTHKSTAELMPAVREATVQCEAAFEIITARRLVQARDPDEAREILNNGPIHPFYVHFANLEWTTLLNAVGKTPQSVAILGSGALPETSIWITDWAAAHGTQIHVHNVELVPDRLELSRGVHQALGLLDQSSNASVSFETGDARNAPSDLSVYDAVYFNATVGSTVEEKESILLDVVSRMRKGAHMVTRSTYSLKTMAYPPVSLQSPRVLGKLRPVLTLHSSGEVGKTVNATVIVSRVL</sequence>
<evidence type="ECO:0000256" key="3">
    <source>
        <dbReference type="ARBA" id="ARBA00022691"/>
    </source>
</evidence>
<organism evidence="4 5">
    <name type="scientific">Dichotomopilus funicola</name>
    <dbReference type="NCBI Taxonomy" id="1934379"/>
    <lineage>
        <taxon>Eukaryota</taxon>
        <taxon>Fungi</taxon>
        <taxon>Dikarya</taxon>
        <taxon>Ascomycota</taxon>
        <taxon>Pezizomycotina</taxon>
        <taxon>Sordariomycetes</taxon>
        <taxon>Sordariomycetidae</taxon>
        <taxon>Sordariales</taxon>
        <taxon>Chaetomiaceae</taxon>
        <taxon>Dichotomopilus</taxon>
    </lineage>
</organism>
<dbReference type="GO" id="GO:0030410">
    <property type="term" value="F:nicotianamine synthase activity"/>
    <property type="evidence" value="ECO:0007669"/>
    <property type="project" value="InterPro"/>
</dbReference>
<evidence type="ECO:0000256" key="1">
    <source>
        <dbReference type="ARBA" id="ARBA00007009"/>
    </source>
</evidence>
<dbReference type="GO" id="GO:0030418">
    <property type="term" value="P:nicotianamine biosynthetic process"/>
    <property type="evidence" value="ECO:0007669"/>
    <property type="project" value="InterPro"/>
</dbReference>
<dbReference type="Pfam" id="PF03059">
    <property type="entry name" value="NAS"/>
    <property type="match status" value="1"/>
</dbReference>
<dbReference type="AlphaFoldDB" id="A0AAN6V0C9"/>
<dbReference type="RefSeq" id="XP_062635761.1">
    <property type="nucleotide sequence ID" value="XM_062781227.1"/>
</dbReference>
<comment type="caution">
    <text evidence="4">The sequence shown here is derived from an EMBL/GenBank/DDBJ whole genome shotgun (WGS) entry which is preliminary data.</text>
</comment>
<dbReference type="Proteomes" id="UP001302676">
    <property type="component" value="Unassembled WGS sequence"/>
</dbReference>
<dbReference type="SUPFAM" id="SSF53335">
    <property type="entry name" value="S-adenosyl-L-methionine-dependent methyltransferases"/>
    <property type="match status" value="1"/>
</dbReference>